<gene>
    <name evidence="2" type="ORF">B5D80_32220</name>
</gene>
<proteinExistence type="predicted"/>
<evidence type="ECO:0000313" key="2">
    <source>
        <dbReference type="EMBL" id="OWU96488.1"/>
    </source>
</evidence>
<sequence length="63" mass="6432">MPMTRTPAVAAVVVAGVSGGSDAILTPRRARPGVAGATTARPHRASRPSGTTTRPARADRGRR</sequence>
<feature type="region of interest" description="Disordered" evidence="1">
    <location>
        <begin position="20"/>
        <end position="63"/>
    </location>
</feature>
<evidence type="ECO:0000256" key="1">
    <source>
        <dbReference type="SAM" id="MobiDB-lite"/>
    </source>
</evidence>
<dbReference type="AlphaFoldDB" id="A0A246R6X6"/>
<comment type="caution">
    <text evidence="2">The sequence shown here is derived from an EMBL/GenBank/DDBJ whole genome shotgun (WGS) entry which is preliminary data.</text>
</comment>
<accession>A0A246R6X6</accession>
<name>A0A246R6X6_9ACTN</name>
<dbReference type="EMBL" id="MZMV01000115">
    <property type="protein sequence ID" value="OWU96488.1"/>
    <property type="molecule type" value="Genomic_DNA"/>
</dbReference>
<protein>
    <submittedName>
        <fullName evidence="2">Uncharacterized protein</fullName>
    </submittedName>
</protein>
<evidence type="ECO:0000313" key="3">
    <source>
        <dbReference type="Proteomes" id="UP000197174"/>
    </source>
</evidence>
<organism evidence="2 3">
    <name type="scientific">Micromonospora wenchangensis</name>
    <dbReference type="NCBI Taxonomy" id="1185415"/>
    <lineage>
        <taxon>Bacteria</taxon>
        <taxon>Bacillati</taxon>
        <taxon>Actinomycetota</taxon>
        <taxon>Actinomycetes</taxon>
        <taxon>Micromonosporales</taxon>
        <taxon>Micromonosporaceae</taxon>
        <taxon>Micromonospora</taxon>
    </lineage>
</organism>
<reference evidence="2 3" key="1">
    <citation type="submission" date="2017-03" db="EMBL/GenBank/DDBJ databases">
        <title>Whole genome sequence of Micromonospora wenchangensis, isolated from mangrove soil.</title>
        <authorList>
            <person name="Yang H."/>
        </authorList>
    </citation>
    <scope>NUCLEOTIDE SEQUENCE [LARGE SCALE GENOMIC DNA]</scope>
    <source>
        <strain evidence="2 3">CCTCC AA 2012002</strain>
    </source>
</reference>
<keyword evidence="3" id="KW-1185">Reference proteome</keyword>
<dbReference type="Proteomes" id="UP000197174">
    <property type="component" value="Unassembled WGS sequence"/>
</dbReference>